<dbReference type="AlphaFoldDB" id="A0AAV8TNK4"/>
<comment type="caution">
    <text evidence="2">The sequence shown here is derived from an EMBL/GenBank/DDBJ whole genome shotgun (WGS) entry which is preliminary data.</text>
</comment>
<feature type="compositionally biased region" description="Polar residues" evidence="1">
    <location>
        <begin position="176"/>
        <end position="186"/>
    </location>
</feature>
<gene>
    <name evidence="2" type="ORF">K2173_017492</name>
</gene>
<feature type="region of interest" description="Disordered" evidence="1">
    <location>
        <begin position="1"/>
        <end position="33"/>
    </location>
</feature>
<feature type="compositionally biased region" description="Basic and acidic residues" evidence="1">
    <location>
        <begin position="274"/>
        <end position="290"/>
    </location>
</feature>
<evidence type="ECO:0000313" key="3">
    <source>
        <dbReference type="Proteomes" id="UP001159364"/>
    </source>
</evidence>
<feature type="compositionally biased region" description="Basic and acidic residues" evidence="1">
    <location>
        <begin position="200"/>
        <end position="209"/>
    </location>
</feature>
<evidence type="ECO:0000256" key="1">
    <source>
        <dbReference type="SAM" id="MobiDB-lite"/>
    </source>
</evidence>
<name>A0AAV8TNK4_9ROSI</name>
<accession>A0AAV8TNK4</accession>
<reference evidence="2 3" key="1">
    <citation type="submission" date="2021-09" db="EMBL/GenBank/DDBJ databases">
        <title>Genomic insights and catalytic innovation underlie evolution of tropane alkaloids biosynthesis.</title>
        <authorList>
            <person name="Wang Y.-J."/>
            <person name="Tian T."/>
            <person name="Huang J.-P."/>
            <person name="Huang S.-X."/>
        </authorList>
    </citation>
    <scope>NUCLEOTIDE SEQUENCE [LARGE SCALE GENOMIC DNA]</scope>
    <source>
        <strain evidence="2">KIB-2018</strain>
        <tissue evidence="2">Leaf</tissue>
    </source>
</reference>
<dbReference type="EMBL" id="JAIWQS010000004">
    <property type="protein sequence ID" value="KAJ8767448.1"/>
    <property type="molecule type" value="Genomic_DNA"/>
</dbReference>
<dbReference type="Proteomes" id="UP001159364">
    <property type="component" value="Linkage Group LG04"/>
</dbReference>
<sequence length="310" mass="33882">MEPPNHDKHQSKHVCTRKQEEDQAPQQKSSYSSAVTGTLQASVAATVPIWPDEELVDVEEGDIIQLLGDDDGGITISQKLGVKLDNQWVQTVVVKVLDRKIGFRTFNMCFTCDMVDHVDAAYPKRPPASLASPPLRNCDDGVMNGQKNASAIADGDTMAPTSNGYGPWMLVHNRPQHSSQPHQTQMGRPKDSVGDGMACQEERTKHSDSLGEGLRMNLSSLLSKGKQIVTRPVFTSIGPKRNSKKGPKNQKLAMIQKDLGESSRGKNSPGDEAQEARPRIEEGTSQHPDDPPDISLESVETEAMPTQLPE</sequence>
<evidence type="ECO:0000313" key="2">
    <source>
        <dbReference type="EMBL" id="KAJ8767448.1"/>
    </source>
</evidence>
<proteinExistence type="predicted"/>
<keyword evidence="3" id="KW-1185">Reference proteome</keyword>
<protein>
    <submittedName>
        <fullName evidence="2">Uncharacterized protein</fullName>
    </submittedName>
</protein>
<feature type="region of interest" description="Disordered" evidence="1">
    <location>
        <begin position="232"/>
        <end position="310"/>
    </location>
</feature>
<organism evidence="2 3">
    <name type="scientific">Erythroxylum novogranatense</name>
    <dbReference type="NCBI Taxonomy" id="1862640"/>
    <lineage>
        <taxon>Eukaryota</taxon>
        <taxon>Viridiplantae</taxon>
        <taxon>Streptophyta</taxon>
        <taxon>Embryophyta</taxon>
        <taxon>Tracheophyta</taxon>
        <taxon>Spermatophyta</taxon>
        <taxon>Magnoliopsida</taxon>
        <taxon>eudicotyledons</taxon>
        <taxon>Gunneridae</taxon>
        <taxon>Pentapetalae</taxon>
        <taxon>rosids</taxon>
        <taxon>fabids</taxon>
        <taxon>Malpighiales</taxon>
        <taxon>Erythroxylaceae</taxon>
        <taxon>Erythroxylum</taxon>
    </lineage>
</organism>
<feature type="compositionally biased region" description="Polar residues" evidence="1">
    <location>
        <begin position="24"/>
        <end position="33"/>
    </location>
</feature>
<feature type="region of interest" description="Disordered" evidence="1">
    <location>
        <begin position="174"/>
        <end position="212"/>
    </location>
</feature>